<dbReference type="Proteomes" id="UP000703661">
    <property type="component" value="Unassembled WGS sequence"/>
</dbReference>
<reference evidence="2" key="1">
    <citation type="journal article" date="2020" name="Fungal Divers.">
        <title>Resolving the Mortierellaceae phylogeny through synthesis of multi-gene phylogenetics and phylogenomics.</title>
        <authorList>
            <person name="Vandepol N."/>
            <person name="Liber J."/>
            <person name="Desiro A."/>
            <person name="Na H."/>
            <person name="Kennedy M."/>
            <person name="Barry K."/>
            <person name="Grigoriev I.V."/>
            <person name="Miller A.N."/>
            <person name="O'Donnell K."/>
            <person name="Stajich J.E."/>
            <person name="Bonito G."/>
        </authorList>
    </citation>
    <scope>NUCLEOTIDE SEQUENCE</scope>
    <source>
        <strain evidence="2">NRRL 2769</strain>
    </source>
</reference>
<gene>
    <name evidence="2" type="ORF">BGZ80_002513</name>
</gene>
<protein>
    <submittedName>
        <fullName evidence="2">Uncharacterized protein</fullName>
    </submittedName>
</protein>
<comment type="caution">
    <text evidence="2">The sequence shown here is derived from an EMBL/GenBank/DDBJ whole genome shotgun (WGS) entry which is preliminary data.</text>
</comment>
<feature type="region of interest" description="Disordered" evidence="1">
    <location>
        <begin position="54"/>
        <end position="80"/>
    </location>
</feature>
<evidence type="ECO:0000313" key="2">
    <source>
        <dbReference type="EMBL" id="KAG0009318.1"/>
    </source>
</evidence>
<dbReference type="EMBL" id="JAAAID010001621">
    <property type="protein sequence ID" value="KAG0009318.1"/>
    <property type="molecule type" value="Genomic_DNA"/>
</dbReference>
<evidence type="ECO:0000256" key="1">
    <source>
        <dbReference type="SAM" id="MobiDB-lite"/>
    </source>
</evidence>
<evidence type="ECO:0000313" key="3">
    <source>
        <dbReference type="Proteomes" id="UP000703661"/>
    </source>
</evidence>
<dbReference type="OrthoDB" id="2396537at2759"/>
<name>A0A9P6SX27_9FUNG</name>
<organism evidence="2 3">
    <name type="scientific">Entomortierella chlamydospora</name>
    <dbReference type="NCBI Taxonomy" id="101097"/>
    <lineage>
        <taxon>Eukaryota</taxon>
        <taxon>Fungi</taxon>
        <taxon>Fungi incertae sedis</taxon>
        <taxon>Mucoromycota</taxon>
        <taxon>Mortierellomycotina</taxon>
        <taxon>Mortierellomycetes</taxon>
        <taxon>Mortierellales</taxon>
        <taxon>Mortierellaceae</taxon>
        <taxon>Entomortierella</taxon>
    </lineage>
</organism>
<dbReference type="AlphaFoldDB" id="A0A9P6SX27"/>
<keyword evidence="3" id="KW-1185">Reference proteome</keyword>
<feature type="compositionally biased region" description="Low complexity" evidence="1">
    <location>
        <begin position="54"/>
        <end position="65"/>
    </location>
</feature>
<proteinExistence type="predicted"/>
<accession>A0A9P6SX27</accession>
<sequence>MMTTNALNIPNRALEELSEQIVAITKELERLREIYNIKRLAKLEEQQIPNLPKSSSWNSVTISSSKVNRQDDGGLSPLTPGQHPIVLATWATSTSDSGYQHALARQLLELISEKRKHSRELELARARSDEPRA</sequence>